<evidence type="ECO:0000313" key="9">
    <source>
        <dbReference type="Proteomes" id="UP000613512"/>
    </source>
</evidence>
<evidence type="ECO:0000259" key="7">
    <source>
        <dbReference type="Pfam" id="PF05140"/>
    </source>
</evidence>
<feature type="transmembrane region" description="Helical" evidence="6">
    <location>
        <begin position="223"/>
        <end position="246"/>
    </location>
</feature>
<feature type="transmembrane region" description="Helical" evidence="6">
    <location>
        <begin position="501"/>
        <end position="523"/>
    </location>
</feature>
<dbReference type="GO" id="GO:0016020">
    <property type="term" value="C:membrane"/>
    <property type="evidence" value="ECO:0007669"/>
    <property type="project" value="UniProtKB-SubCell"/>
</dbReference>
<dbReference type="EMBL" id="BMEY01000001">
    <property type="protein sequence ID" value="GGA61029.1"/>
    <property type="molecule type" value="Genomic_DNA"/>
</dbReference>
<feature type="domain" description="ResB-like" evidence="7">
    <location>
        <begin position="70"/>
        <end position="555"/>
    </location>
</feature>
<dbReference type="InterPro" id="IPR007816">
    <property type="entry name" value="ResB-like_domain"/>
</dbReference>
<name>A0A916W2I7_9BACI</name>
<dbReference type="InterPro" id="IPR023494">
    <property type="entry name" value="Cyt_c_bgen_Ccs1/CcsB/ResB"/>
</dbReference>
<keyword evidence="2 6" id="KW-0812">Transmembrane</keyword>
<evidence type="ECO:0000313" key="8">
    <source>
        <dbReference type="EMBL" id="GGA61029.1"/>
    </source>
</evidence>
<comment type="caution">
    <text evidence="8">The sequence shown here is derived from an EMBL/GenBank/DDBJ whole genome shotgun (WGS) entry which is preliminary data.</text>
</comment>
<keyword evidence="9" id="KW-1185">Reference proteome</keyword>
<dbReference type="RefSeq" id="WP_308419750.1">
    <property type="nucleotide sequence ID" value="NZ_BMEY01000001.1"/>
</dbReference>
<evidence type="ECO:0000256" key="5">
    <source>
        <dbReference type="ARBA" id="ARBA00023136"/>
    </source>
</evidence>
<dbReference type="GO" id="GO:0017004">
    <property type="term" value="P:cytochrome complex assembly"/>
    <property type="evidence" value="ECO:0007669"/>
    <property type="project" value="UniProtKB-KW"/>
</dbReference>
<evidence type="ECO:0000256" key="1">
    <source>
        <dbReference type="ARBA" id="ARBA00004141"/>
    </source>
</evidence>
<dbReference type="Pfam" id="PF05140">
    <property type="entry name" value="ResB"/>
    <property type="match status" value="1"/>
</dbReference>
<protein>
    <submittedName>
        <fullName evidence="8">Cytochrome c biogenesis protein</fullName>
    </submittedName>
</protein>
<comment type="subcellular location">
    <subcellularLocation>
        <location evidence="1">Membrane</location>
        <topology evidence="1">Multi-pass membrane protein</topology>
    </subcellularLocation>
</comment>
<feature type="transmembrane region" description="Helical" evidence="6">
    <location>
        <begin position="72"/>
        <end position="92"/>
    </location>
</feature>
<reference evidence="8" key="2">
    <citation type="submission" date="2020-09" db="EMBL/GenBank/DDBJ databases">
        <authorList>
            <person name="Sun Q."/>
            <person name="Zhou Y."/>
        </authorList>
    </citation>
    <scope>NUCLEOTIDE SEQUENCE</scope>
    <source>
        <strain evidence="8">CGMCC 1.12408</strain>
    </source>
</reference>
<dbReference type="PANTHER" id="PTHR31566">
    <property type="entry name" value="CYTOCHROME C BIOGENESIS PROTEIN CCS1, CHLOROPLASTIC"/>
    <property type="match status" value="1"/>
</dbReference>
<proteinExistence type="predicted"/>
<dbReference type="AlphaFoldDB" id="A0A916W2I7"/>
<accession>A0A916W2I7</accession>
<keyword evidence="3" id="KW-0201">Cytochrome c-type biogenesis</keyword>
<keyword evidence="4 6" id="KW-1133">Transmembrane helix</keyword>
<sequence>MNSIKCECGHVNPEGTVLCEACGKPIEGNQHIDGNDKKKLLNMRYEGSARRSNTYNKTIIDKIWNFFSSVKIAVWLIVIALIASSIGTIFPLEQYIPADAVSRDPSVFYEATYGLAGKIFYQLGFHQLYSSWWYLLLIASIGVSLVICSIDRFVPLYRALKRQKAKRHESFLSRLRFYSETESVQEEEIKQVKEQLAKQRYNVKEEDGHIVAEKGRFSRWGPYVNHIGLIIILIAAMLRLSPIFFFEEYVWVREGELRVIPGTDNEYFIENKQFILDTYDADDERFKDALQKEGRVVPSNFQTNAIIYRAIESEVVGAEQELEKVDEFEIRMNEPAKFGGYTLYQQGYQLNEFSEMTFKLYEMNDPDTEPLGEFTVDLFDPDLEYELDNGFKVEIAEFYPDYTISEEGVRSKTNSSNNPAFVFKLYPPNSEDAEISFVGDVIGTAEQMGIDPEVVDLSPMGQVIGTFTPSIDPTGGENNYRILIDSIDFDRKSGLNVKRDYTLPIFIIGAIIFMAGVLQGMYWQHRRIWIHPKNNGILLAAHTNKNWFGLKKDIEKAIEGTSINIVNDQKED</sequence>
<dbReference type="Proteomes" id="UP000613512">
    <property type="component" value="Unassembled WGS sequence"/>
</dbReference>
<evidence type="ECO:0000256" key="6">
    <source>
        <dbReference type="SAM" id="Phobius"/>
    </source>
</evidence>
<evidence type="ECO:0000256" key="4">
    <source>
        <dbReference type="ARBA" id="ARBA00022989"/>
    </source>
</evidence>
<dbReference type="PANTHER" id="PTHR31566:SF0">
    <property type="entry name" value="CYTOCHROME C BIOGENESIS PROTEIN CCS1, CHLOROPLASTIC"/>
    <property type="match status" value="1"/>
</dbReference>
<gene>
    <name evidence="8" type="primary">resB</name>
    <name evidence="8" type="ORF">GCM10008025_01260</name>
</gene>
<evidence type="ECO:0000256" key="2">
    <source>
        <dbReference type="ARBA" id="ARBA00022692"/>
    </source>
</evidence>
<keyword evidence="5 6" id="KW-0472">Membrane</keyword>
<feature type="transmembrane region" description="Helical" evidence="6">
    <location>
        <begin position="132"/>
        <end position="154"/>
    </location>
</feature>
<evidence type="ECO:0000256" key="3">
    <source>
        <dbReference type="ARBA" id="ARBA00022748"/>
    </source>
</evidence>
<reference evidence="8" key="1">
    <citation type="journal article" date="2014" name="Int. J. Syst. Evol. Microbiol.">
        <title>Complete genome sequence of Corynebacterium casei LMG S-19264T (=DSM 44701T), isolated from a smear-ripened cheese.</title>
        <authorList>
            <consortium name="US DOE Joint Genome Institute (JGI-PGF)"/>
            <person name="Walter F."/>
            <person name="Albersmeier A."/>
            <person name="Kalinowski J."/>
            <person name="Ruckert C."/>
        </authorList>
    </citation>
    <scope>NUCLEOTIDE SEQUENCE</scope>
    <source>
        <strain evidence="8">CGMCC 1.12408</strain>
    </source>
</reference>
<organism evidence="8 9">
    <name type="scientific">Ornithinibacillus halotolerans</name>
    <dbReference type="NCBI Taxonomy" id="1274357"/>
    <lineage>
        <taxon>Bacteria</taxon>
        <taxon>Bacillati</taxon>
        <taxon>Bacillota</taxon>
        <taxon>Bacilli</taxon>
        <taxon>Bacillales</taxon>
        <taxon>Bacillaceae</taxon>
        <taxon>Ornithinibacillus</taxon>
    </lineage>
</organism>